<feature type="domain" description="Association with the SNF1 complex (ASC)" evidence="16">
    <location>
        <begin position="1312"/>
        <end position="1443"/>
    </location>
</feature>
<dbReference type="Gene3D" id="3.40.50.1820">
    <property type="entry name" value="alpha/beta hydrolase"/>
    <property type="match status" value="1"/>
</dbReference>
<comment type="function">
    <text evidence="13">Involved in inositol deacylation of GPI-anchored proteins which plays important roles in the quality control and ER-associated degradation of GPI-anchored proteins.</text>
</comment>
<keyword evidence="6" id="KW-0963">Cytoplasm</keyword>
<dbReference type="PANTHER" id="PTHR15495:SF7">
    <property type="entry name" value="GPI INOSITOL-DEACYLASE"/>
    <property type="match status" value="1"/>
</dbReference>
<dbReference type="Pfam" id="PF25140">
    <property type="entry name" value="PGAP1_TMD"/>
    <property type="match status" value="1"/>
</dbReference>
<evidence type="ECO:0000256" key="12">
    <source>
        <dbReference type="ARBA" id="ARBA00023136"/>
    </source>
</evidence>
<evidence type="ECO:0000256" key="2">
    <source>
        <dbReference type="ARBA" id="ARBA00004496"/>
    </source>
</evidence>
<feature type="compositionally biased region" description="Polar residues" evidence="14">
    <location>
        <begin position="1062"/>
        <end position="1072"/>
    </location>
</feature>
<dbReference type="SUPFAM" id="SSF81296">
    <property type="entry name" value="E set domains"/>
    <property type="match status" value="1"/>
</dbReference>
<feature type="transmembrane region" description="Helical" evidence="13">
    <location>
        <begin position="964"/>
        <end position="981"/>
    </location>
</feature>
<comment type="similarity">
    <text evidence="3 13">Belongs to the GPI inositol-deacylase family.</text>
</comment>
<evidence type="ECO:0000256" key="3">
    <source>
        <dbReference type="ARBA" id="ARBA00006931"/>
    </source>
</evidence>
<dbReference type="InterPro" id="IPR006828">
    <property type="entry name" value="ASC_dom"/>
</dbReference>
<dbReference type="EMBL" id="PKSL01000310">
    <property type="protein sequence ID" value="POV96128.1"/>
    <property type="molecule type" value="Genomic_DNA"/>
</dbReference>
<keyword evidence="12 13" id="KW-0472">Membrane</keyword>
<comment type="caution">
    <text evidence="17">The sequence shown here is derived from an EMBL/GenBank/DDBJ whole genome shotgun (WGS) entry which is preliminary data.</text>
</comment>
<dbReference type="InterPro" id="IPR037256">
    <property type="entry name" value="ASC_dom_sf"/>
</dbReference>
<dbReference type="Pfam" id="PF04739">
    <property type="entry name" value="AMPKBI"/>
    <property type="match status" value="1"/>
</dbReference>
<proteinExistence type="inferred from homology"/>
<dbReference type="GO" id="GO:0050185">
    <property type="term" value="F:phosphatidylinositol deacylase activity"/>
    <property type="evidence" value="ECO:0007669"/>
    <property type="project" value="TreeGrafter"/>
</dbReference>
<dbReference type="SUPFAM" id="SSF53474">
    <property type="entry name" value="alpha/beta-Hydrolases"/>
    <property type="match status" value="1"/>
</dbReference>
<accession>A0A2S4UFQ6</accession>
<dbReference type="Gene3D" id="6.20.250.60">
    <property type="match status" value="1"/>
</dbReference>
<protein>
    <recommendedName>
        <fullName evidence="13">GPI inositol-deacylase</fullName>
        <ecNumber evidence="13">3.1.-.-</ecNumber>
    </recommendedName>
</protein>
<comment type="similarity">
    <text evidence="4">Belongs to the 5'-AMP-activated protein kinase beta subunit family.</text>
</comment>
<dbReference type="GO" id="GO:0031588">
    <property type="term" value="C:nucleotide-activated protein kinase complex"/>
    <property type="evidence" value="ECO:0007669"/>
    <property type="project" value="UniProtKB-ARBA"/>
</dbReference>
<keyword evidence="18" id="KW-1185">Reference proteome</keyword>
<dbReference type="SUPFAM" id="SSF160219">
    <property type="entry name" value="AMPKBI-like"/>
    <property type="match status" value="1"/>
</dbReference>
<dbReference type="GO" id="GO:0007165">
    <property type="term" value="P:signal transduction"/>
    <property type="evidence" value="ECO:0007669"/>
    <property type="project" value="UniProtKB-ARBA"/>
</dbReference>
<keyword evidence="9 13" id="KW-0256">Endoplasmic reticulum</keyword>
<dbReference type="Pfam" id="PF16561">
    <property type="entry name" value="AMPK1_CBM"/>
    <property type="match status" value="1"/>
</dbReference>
<keyword evidence="7 13" id="KW-0812">Transmembrane</keyword>
<feature type="compositionally biased region" description="Polar residues" evidence="14">
    <location>
        <begin position="1009"/>
        <end position="1020"/>
    </location>
</feature>
<evidence type="ECO:0000256" key="13">
    <source>
        <dbReference type="RuleBase" id="RU365011"/>
    </source>
</evidence>
<feature type="transmembrane region" description="Helical" evidence="13">
    <location>
        <begin position="778"/>
        <end position="802"/>
    </location>
</feature>
<keyword evidence="8 13" id="KW-0378">Hydrolase</keyword>
<keyword evidence="5 13" id="KW-0813">Transport</keyword>
<evidence type="ECO:0000313" key="18">
    <source>
        <dbReference type="Proteomes" id="UP000239156"/>
    </source>
</evidence>
<name>A0A2S4UFQ6_9BASI</name>
<dbReference type="Pfam" id="PF07819">
    <property type="entry name" value="PGAP1"/>
    <property type="match status" value="1"/>
</dbReference>
<dbReference type="InterPro" id="IPR013783">
    <property type="entry name" value="Ig-like_fold"/>
</dbReference>
<feature type="transmembrane region" description="Helical" evidence="13">
    <location>
        <begin position="939"/>
        <end position="957"/>
    </location>
</feature>
<feature type="compositionally biased region" description="Low complexity" evidence="14">
    <location>
        <begin position="992"/>
        <end position="1002"/>
    </location>
</feature>
<comment type="subcellular location">
    <subcellularLocation>
        <location evidence="2">Cytoplasm</location>
    </subcellularLocation>
    <subcellularLocation>
        <location evidence="1">Endoplasmic reticulum membrane</location>
        <topology evidence="1">Multi-pass membrane protein</topology>
    </subcellularLocation>
</comment>
<dbReference type="PANTHER" id="PTHR15495">
    <property type="entry name" value="NEGATIVE REGULATOR OF VESICLE FORMATION-RELATED"/>
    <property type="match status" value="1"/>
</dbReference>
<dbReference type="GO" id="GO:0006888">
    <property type="term" value="P:endoplasmic reticulum to Golgi vesicle-mediated transport"/>
    <property type="evidence" value="ECO:0007669"/>
    <property type="project" value="TreeGrafter"/>
</dbReference>
<evidence type="ECO:0000256" key="11">
    <source>
        <dbReference type="ARBA" id="ARBA00022989"/>
    </source>
</evidence>
<evidence type="ECO:0000256" key="5">
    <source>
        <dbReference type="ARBA" id="ARBA00022448"/>
    </source>
</evidence>
<feature type="compositionally biased region" description="Low complexity" evidence="14">
    <location>
        <begin position="1021"/>
        <end position="1033"/>
    </location>
</feature>
<evidence type="ECO:0000256" key="15">
    <source>
        <dbReference type="SAM" id="SignalP"/>
    </source>
</evidence>
<dbReference type="GO" id="GO:0005789">
    <property type="term" value="C:endoplasmic reticulum membrane"/>
    <property type="evidence" value="ECO:0007669"/>
    <property type="project" value="UniProtKB-SubCell"/>
</dbReference>
<evidence type="ECO:0000313" key="17">
    <source>
        <dbReference type="EMBL" id="POV96128.1"/>
    </source>
</evidence>
<evidence type="ECO:0000256" key="7">
    <source>
        <dbReference type="ARBA" id="ARBA00022692"/>
    </source>
</evidence>
<evidence type="ECO:0000259" key="16">
    <source>
        <dbReference type="SMART" id="SM01010"/>
    </source>
</evidence>
<keyword evidence="10 13" id="KW-0653">Protein transport</keyword>
<dbReference type="SMART" id="SM01010">
    <property type="entry name" value="AMPKBI"/>
    <property type="match status" value="1"/>
</dbReference>
<dbReference type="FunFam" id="2.60.40.10:FF:000562">
    <property type="entry name" value="Snf1 kinase complex beta-subunit Gal83"/>
    <property type="match status" value="1"/>
</dbReference>
<feature type="compositionally biased region" description="Basic and acidic residues" evidence="14">
    <location>
        <begin position="1334"/>
        <end position="1348"/>
    </location>
</feature>
<organism evidence="17 18">
    <name type="scientific">Puccinia striiformis</name>
    <dbReference type="NCBI Taxonomy" id="27350"/>
    <lineage>
        <taxon>Eukaryota</taxon>
        <taxon>Fungi</taxon>
        <taxon>Dikarya</taxon>
        <taxon>Basidiomycota</taxon>
        <taxon>Pucciniomycotina</taxon>
        <taxon>Pucciniomycetes</taxon>
        <taxon>Pucciniales</taxon>
        <taxon>Pucciniaceae</taxon>
        <taxon>Puccinia</taxon>
    </lineage>
</organism>
<reference evidence="17" key="1">
    <citation type="submission" date="2017-12" db="EMBL/GenBank/DDBJ databases">
        <title>Gene loss provides genomic basis for host adaptation in cereal stripe rust fungi.</title>
        <authorList>
            <person name="Xia C."/>
        </authorList>
    </citation>
    <scope>NUCLEOTIDE SEQUENCE [LARGE SCALE GENOMIC DNA]</scope>
    <source>
        <strain evidence="17">93-210</strain>
    </source>
</reference>
<evidence type="ECO:0000256" key="8">
    <source>
        <dbReference type="ARBA" id="ARBA00022801"/>
    </source>
</evidence>
<feature type="transmembrane region" description="Helical" evidence="13">
    <location>
        <begin position="896"/>
        <end position="919"/>
    </location>
</feature>
<dbReference type="VEuPathDB" id="FungiDB:PSTT_15823"/>
<feature type="chain" id="PRO_5015584311" description="GPI inositol-deacylase" evidence="15">
    <location>
        <begin position="19"/>
        <end position="1445"/>
    </location>
</feature>
<feature type="region of interest" description="Disordered" evidence="14">
    <location>
        <begin position="990"/>
        <end position="1098"/>
    </location>
</feature>
<dbReference type="InterPro" id="IPR039529">
    <property type="entry name" value="PGAP1/BST1"/>
</dbReference>
<evidence type="ECO:0000256" key="6">
    <source>
        <dbReference type="ARBA" id="ARBA00022490"/>
    </source>
</evidence>
<keyword evidence="15" id="KW-0732">Signal</keyword>
<dbReference type="InterPro" id="IPR014756">
    <property type="entry name" value="Ig_E-set"/>
</dbReference>
<feature type="signal peptide" evidence="15">
    <location>
        <begin position="1"/>
        <end position="18"/>
    </location>
</feature>
<keyword evidence="11 13" id="KW-1133">Transmembrane helix</keyword>
<evidence type="ECO:0000256" key="1">
    <source>
        <dbReference type="ARBA" id="ARBA00004477"/>
    </source>
</evidence>
<evidence type="ECO:0000256" key="10">
    <source>
        <dbReference type="ARBA" id="ARBA00022927"/>
    </source>
</evidence>
<evidence type="ECO:0000256" key="4">
    <source>
        <dbReference type="ARBA" id="ARBA00010926"/>
    </source>
</evidence>
<dbReference type="VEuPathDB" id="FungiDB:PSHT_08510"/>
<dbReference type="InterPro" id="IPR012908">
    <property type="entry name" value="PGAP1-ab_dom-like"/>
</dbReference>
<evidence type="ECO:0000256" key="9">
    <source>
        <dbReference type="ARBA" id="ARBA00022824"/>
    </source>
</evidence>
<dbReference type="Proteomes" id="UP000239156">
    <property type="component" value="Unassembled WGS sequence"/>
</dbReference>
<feature type="transmembrane region" description="Helical" evidence="13">
    <location>
        <begin position="864"/>
        <end position="884"/>
    </location>
</feature>
<dbReference type="GO" id="GO:0015031">
    <property type="term" value="P:protein transport"/>
    <property type="evidence" value="ECO:0007669"/>
    <property type="project" value="UniProtKB-KW"/>
</dbReference>
<feature type="transmembrane region" description="Helical" evidence="13">
    <location>
        <begin position="838"/>
        <end position="858"/>
    </location>
</feature>
<dbReference type="GO" id="GO:0006505">
    <property type="term" value="P:GPI anchor metabolic process"/>
    <property type="evidence" value="ECO:0007669"/>
    <property type="project" value="TreeGrafter"/>
</dbReference>
<evidence type="ECO:0000256" key="14">
    <source>
        <dbReference type="SAM" id="MobiDB-lite"/>
    </source>
</evidence>
<dbReference type="InterPro" id="IPR029058">
    <property type="entry name" value="AB_hydrolase_fold"/>
</dbReference>
<feature type="region of interest" description="Disordered" evidence="14">
    <location>
        <begin position="1334"/>
        <end position="1373"/>
    </location>
</feature>
<gene>
    <name evidence="17" type="ORF">PSTT_15823</name>
</gene>
<dbReference type="Gene3D" id="2.60.40.10">
    <property type="entry name" value="Immunoglobulins"/>
    <property type="match status" value="1"/>
</dbReference>
<dbReference type="EC" id="3.1.-.-" evidence="13"/>
<dbReference type="InterPro" id="IPR032640">
    <property type="entry name" value="AMPK1_CBM"/>
</dbReference>
<sequence length="1445" mass="160616">MILVWLTISSILITTCTIRSLMDPHQAQDLEGFSGPSVSKDGRITNGGGMGKGAGSCRMSWMNPGYLRLDSVHSRLTDKYSLFLYRESGLDVEEQPSRSPVLYIPGNAGSFRQIRSLGSTTSHLAQSIYHTRGHPGLDFFTLDFNDDFSAFHGQTLLDQAEYTNDAIRTILSLYTQSRLVRNSHLPVPTSVLILAHSMGGIVARKSVTLDNHPRDTINTIISLSSPHSIPPLTFDNRIEAVYDDVNKLWREHYSSQSNTGTLLNDMILVSISGGSSDTTISSDSSSLTSLAPSNSSLTIFTTGIPGVWTPIDHLAIMWCNQLTRVIANALLDITDPRIPNQVKKDRLNILKKHLILGHGISSLDDDDDLFKSQDSDPAYHLHPPYQSLRLTKPDLDVDTHIIPLPSSFSEEEYEFNLLSSLVRLKVLVCNGTFEIDALRSCHSIHSQFIPRSQFNPPFVSQPGPNDQLVEPAPVNNFIQIHKSQLSRSNFLAIQVYQSSGDDDDQFLISEFKKATTPILTSSSFLKFSLFGQSIRLHHAQIKLVNQIQVRGLKSSLIAYQLKFSRGGKCRTNENSLFAPLMKRASESIGDIKYFPNIKEAVLYTHLSNAYTPTRRKSTDDDQIEDGVGLTFWIDPLLCSTPKHEEEEEEEEEESGIKIEIKLDINHTLKRIILRYRTGLISFPVGLLSIILGSQFSTTTNNDRKLTTKTRRVGGILSKLVTEDLVKILAIIGIAQTIQSIVLQRMGSGSTSSEGFQLVYPPRFISDLLLGLDQFEFILLDWCFIFLSIGWIHFLCICLHLLLRAIAHLWIRVSPSSSSSSSSMEKLDRYRSRSSTTPLIDYQTLVFLLILAIFITSYAPYHFGFLILTTIQLVTTFQYILLGIRSRINERKRMVEYNLTVLLIMIWISPISITTCLVWLRNLQEGWKSKISLLGNSRILEWMFKVIGLFSILYGIRYTFKVFEFLNLGFMFLCLMMCYFINSSQHLSHHQQQHSSGSGSGSRSSRKQNRQTATGSLASFSTQLTKQQQQQPTTLRRRKSLELPDIGTQANQLRLPSIDSRDSSPFTTNTEQVPVSLPPPSSSASPSIDTPRLHSPLLSTTHSNYSPIISSAPLQQPIETVLPPLPPPIIQPYPSPIPSLDADSALLPTCSSAAVTETVAAATAVVQAAPALDIGAGPDGVPTLLTWKEPGNEVYVTGTFSKWKQQIKLRKPIIPEGSSNTSSQGDAFSALVALPPGPHQLKFIVDRRWKTSKYLPSATDDKGNLINYLQVNIGDQPFRGLGPRGIWSGYTYADWSSGGAGILEDHNGSSDDRTDSEHEWTSEIPIALLEYEEYHDRSDSSSVNSEREPPPPPSTDQEQDTPTPGHVGFAAEPPNLPAQLKEGILNLSSRLPNGASDDNSLLPKPDHSVLNHLAASPIRQGLLSVGVTSRFKRKYLTTVYYKPVDL</sequence>
<dbReference type="InterPro" id="IPR056824">
    <property type="entry name" value="PGAP1_TMD"/>
</dbReference>
<dbReference type="CDD" id="cd02859">
    <property type="entry name" value="E_set_AMPKbeta_like_N"/>
    <property type="match status" value="1"/>
</dbReference>